<dbReference type="AlphaFoldDB" id="A0A6J4PAU5"/>
<name>A0A6J4PAU5_9BACT</name>
<dbReference type="EMBL" id="CADCUQ010000490">
    <property type="protein sequence ID" value="CAA9408990.1"/>
    <property type="molecule type" value="Genomic_DNA"/>
</dbReference>
<evidence type="ECO:0000256" key="1">
    <source>
        <dbReference type="SAM" id="MobiDB-lite"/>
    </source>
</evidence>
<protein>
    <submittedName>
        <fullName evidence="2">Uncharacterized protein</fullName>
    </submittedName>
</protein>
<evidence type="ECO:0000313" key="2">
    <source>
        <dbReference type="EMBL" id="CAA9408990.1"/>
    </source>
</evidence>
<gene>
    <name evidence="2" type="ORF">AVDCRST_MAG64-2172</name>
</gene>
<proteinExistence type="predicted"/>
<feature type="non-terminal residue" evidence="2">
    <location>
        <position position="1"/>
    </location>
</feature>
<sequence>GEEESGSARLRDRPERHAVGAPCAPDPG</sequence>
<organism evidence="2">
    <name type="scientific">uncultured Phycisphaerae bacterium</name>
    <dbReference type="NCBI Taxonomy" id="904963"/>
    <lineage>
        <taxon>Bacteria</taxon>
        <taxon>Pseudomonadati</taxon>
        <taxon>Planctomycetota</taxon>
        <taxon>Phycisphaerae</taxon>
        <taxon>environmental samples</taxon>
    </lineage>
</organism>
<feature type="region of interest" description="Disordered" evidence="1">
    <location>
        <begin position="1"/>
        <end position="28"/>
    </location>
</feature>
<reference evidence="2" key="1">
    <citation type="submission" date="2020-02" db="EMBL/GenBank/DDBJ databases">
        <authorList>
            <person name="Meier V. D."/>
        </authorList>
    </citation>
    <scope>NUCLEOTIDE SEQUENCE</scope>
    <source>
        <strain evidence="2">AVDCRST_MAG64</strain>
    </source>
</reference>
<feature type="compositionally biased region" description="Basic and acidic residues" evidence="1">
    <location>
        <begin position="9"/>
        <end position="18"/>
    </location>
</feature>
<feature type="non-terminal residue" evidence="2">
    <location>
        <position position="28"/>
    </location>
</feature>
<accession>A0A6J4PAU5</accession>